<accession>A0A2P8H6Z3</accession>
<dbReference type="Proteomes" id="UP000242682">
    <property type="component" value="Unassembled WGS sequence"/>
</dbReference>
<evidence type="ECO:0000313" key="1">
    <source>
        <dbReference type="EMBL" id="PSL41979.1"/>
    </source>
</evidence>
<protein>
    <submittedName>
        <fullName evidence="1">Heptaprenyl diphosphate synthase</fullName>
    </submittedName>
</protein>
<proteinExistence type="predicted"/>
<dbReference type="RefSeq" id="WP_106531779.1">
    <property type="nucleotide sequence ID" value="NZ_PYAT01000001.1"/>
</dbReference>
<dbReference type="EMBL" id="PYAT01000001">
    <property type="protein sequence ID" value="PSL41979.1"/>
    <property type="molecule type" value="Genomic_DNA"/>
</dbReference>
<evidence type="ECO:0000313" key="2">
    <source>
        <dbReference type="Proteomes" id="UP000242682"/>
    </source>
</evidence>
<reference evidence="1 2" key="1">
    <citation type="submission" date="2018-03" db="EMBL/GenBank/DDBJ databases">
        <title>Genomic Encyclopedia of Type Strains, Phase III (KMG-III): the genomes of soil and plant-associated and newly described type strains.</title>
        <authorList>
            <person name="Whitman W."/>
        </authorList>
    </citation>
    <scope>NUCLEOTIDE SEQUENCE [LARGE SCALE GENOMIC DNA]</scope>
    <source>
        <strain evidence="1 2">CGMCC 1.12259</strain>
    </source>
</reference>
<gene>
    <name evidence="1" type="ORF">B0H99_101226</name>
</gene>
<dbReference type="Gene3D" id="1.20.120.1450">
    <property type="match status" value="1"/>
</dbReference>
<name>A0A2P8H6Z3_9BACL</name>
<dbReference type="AlphaFoldDB" id="A0A2P8H6Z3"/>
<organism evidence="1 2">
    <name type="scientific">Planomicrobium soli</name>
    <dbReference type="NCBI Taxonomy" id="1176648"/>
    <lineage>
        <taxon>Bacteria</taxon>
        <taxon>Bacillati</taxon>
        <taxon>Bacillota</taxon>
        <taxon>Bacilli</taxon>
        <taxon>Bacillales</taxon>
        <taxon>Caryophanaceae</taxon>
        <taxon>Planomicrobium</taxon>
    </lineage>
</organism>
<comment type="caution">
    <text evidence="1">The sequence shown here is derived from an EMBL/GenBank/DDBJ whole genome shotgun (WGS) entry which is preliminary data.</text>
</comment>
<dbReference type="InterPro" id="IPR009920">
    <property type="entry name" value="HEPPP_synth_su1"/>
</dbReference>
<dbReference type="Pfam" id="PF07307">
    <property type="entry name" value="HEPPP_synt_1"/>
    <property type="match status" value="1"/>
</dbReference>
<dbReference type="GO" id="GO:0009234">
    <property type="term" value="P:menaquinone biosynthetic process"/>
    <property type="evidence" value="ECO:0007669"/>
    <property type="project" value="InterPro"/>
</dbReference>
<keyword evidence="2" id="KW-1185">Reference proteome</keyword>
<sequence>MNLQQIQSKITSMEIDVLKAVQQRTLEKYTAGPSVEHARLFFLLLPFFDGKQWSGKIEVSAKTVAIVYAALHAHDQVKEDAPVTKKQQLTVLAGDFYSGIYYHMLTNLRNIPLIQRIATAVVQISEKKATFYEESIHSVADIDETVEVIETELLTAFYDYYGYDEYTPLAKLTLNYIRYAEELECLQRDGQTHVLRLLKKSLQQDLHTENWLLEKLDSLHSQIENCVNGYAFDYELKHFMLHQITPHQHRAEQLTREG</sequence>
<dbReference type="OrthoDB" id="2417886at2"/>